<evidence type="ECO:0000313" key="3">
    <source>
        <dbReference type="Proteomes" id="UP000240010"/>
    </source>
</evidence>
<comment type="caution">
    <text evidence="2">The sequence shown here is derived from an EMBL/GenBank/DDBJ whole genome shotgun (WGS) entry which is preliminary data.</text>
</comment>
<dbReference type="AlphaFoldDB" id="A0A2S6H6C7"/>
<dbReference type="Proteomes" id="UP000240010">
    <property type="component" value="Unassembled WGS sequence"/>
</dbReference>
<evidence type="ECO:0000313" key="2">
    <source>
        <dbReference type="EMBL" id="PPK72946.1"/>
    </source>
</evidence>
<reference evidence="2 3" key="1">
    <citation type="submission" date="2018-02" db="EMBL/GenBank/DDBJ databases">
        <title>Subsurface microbial communities from deep shales in Ohio and West Virginia, USA.</title>
        <authorList>
            <person name="Wrighton K."/>
        </authorList>
    </citation>
    <scope>NUCLEOTIDE SEQUENCE [LARGE SCALE GENOMIC DNA]</scope>
    <source>
        <strain evidence="2 3">OWC-DMM</strain>
    </source>
</reference>
<proteinExistence type="predicted"/>
<dbReference type="RefSeq" id="WP_258076160.1">
    <property type="nucleotide sequence ID" value="NZ_PTIZ01000016.1"/>
</dbReference>
<dbReference type="InterPro" id="IPR041854">
    <property type="entry name" value="BFD-like_2Fe2S-bd_dom_sf"/>
</dbReference>
<accession>A0A2S6H6C7</accession>
<dbReference type="InterPro" id="IPR007419">
    <property type="entry name" value="BFD-like_2Fe2S-bd_dom"/>
</dbReference>
<dbReference type="EMBL" id="PTIZ01000016">
    <property type="protein sequence ID" value="PPK72946.1"/>
    <property type="molecule type" value="Genomic_DNA"/>
</dbReference>
<sequence length="82" mass="8820">MDAEPYKINTSALYMNDIDPVKKQDVVCHCSGTTKGQIKELVNNGIDNLDRISRMTGACSGCGACDASILELLAEYTADYGV</sequence>
<gene>
    <name evidence="2" type="ORF">B0F87_11632</name>
</gene>
<dbReference type="Pfam" id="PF04324">
    <property type="entry name" value="Fer2_BFD"/>
    <property type="match status" value="1"/>
</dbReference>
<protein>
    <submittedName>
        <fullName evidence="2">BFD-like [2Fe-2S] binding protein</fullName>
    </submittedName>
</protein>
<name>A0A2S6H6C7_9GAMM</name>
<dbReference type="Gene3D" id="1.10.10.1100">
    <property type="entry name" value="BFD-like [2Fe-2S]-binding domain"/>
    <property type="match status" value="1"/>
</dbReference>
<organism evidence="2 3">
    <name type="scientific">Methylobacter tundripaludum</name>
    <dbReference type="NCBI Taxonomy" id="173365"/>
    <lineage>
        <taxon>Bacteria</taxon>
        <taxon>Pseudomonadati</taxon>
        <taxon>Pseudomonadota</taxon>
        <taxon>Gammaproteobacteria</taxon>
        <taxon>Methylococcales</taxon>
        <taxon>Methylococcaceae</taxon>
        <taxon>Methylobacter</taxon>
    </lineage>
</organism>
<feature type="domain" description="BFD-like [2Fe-2S]-binding" evidence="1">
    <location>
        <begin position="26"/>
        <end position="75"/>
    </location>
</feature>
<evidence type="ECO:0000259" key="1">
    <source>
        <dbReference type="Pfam" id="PF04324"/>
    </source>
</evidence>